<sequence length="126" mass="13649">MMPFILDLHAGRLDPLHLPSFIALSFSFLASLRAHVWSALRTSVGSPFQGVRRIEGGRMSLSRDLGEERKEKGAQVDEEDDKLANSLDSVVSGGDGDSLVLTDHDGDVNLDELEPGAELPSSTYVL</sequence>
<dbReference type="Proteomes" id="UP000053593">
    <property type="component" value="Unassembled WGS sequence"/>
</dbReference>
<feature type="region of interest" description="Disordered" evidence="1">
    <location>
        <begin position="59"/>
        <end position="126"/>
    </location>
</feature>
<evidence type="ECO:0000313" key="2">
    <source>
        <dbReference type="EMBL" id="KIK52894.1"/>
    </source>
</evidence>
<keyword evidence="3" id="KW-1185">Reference proteome</keyword>
<organism evidence="2 3">
    <name type="scientific">Collybiopsis luxurians FD-317 M1</name>
    <dbReference type="NCBI Taxonomy" id="944289"/>
    <lineage>
        <taxon>Eukaryota</taxon>
        <taxon>Fungi</taxon>
        <taxon>Dikarya</taxon>
        <taxon>Basidiomycota</taxon>
        <taxon>Agaricomycotina</taxon>
        <taxon>Agaricomycetes</taxon>
        <taxon>Agaricomycetidae</taxon>
        <taxon>Agaricales</taxon>
        <taxon>Marasmiineae</taxon>
        <taxon>Omphalotaceae</taxon>
        <taxon>Collybiopsis</taxon>
        <taxon>Collybiopsis luxurians</taxon>
    </lineage>
</organism>
<dbReference type="AlphaFoldDB" id="A0A0D0BTJ6"/>
<gene>
    <name evidence="2" type="ORF">GYMLUDRAFT_49725</name>
</gene>
<accession>A0A0D0BTJ6</accession>
<dbReference type="HOGENOM" id="CLU_1981830_0_0_1"/>
<evidence type="ECO:0000256" key="1">
    <source>
        <dbReference type="SAM" id="MobiDB-lite"/>
    </source>
</evidence>
<proteinExistence type="predicted"/>
<dbReference type="EMBL" id="KN834836">
    <property type="protein sequence ID" value="KIK52894.1"/>
    <property type="molecule type" value="Genomic_DNA"/>
</dbReference>
<feature type="compositionally biased region" description="Basic and acidic residues" evidence="1">
    <location>
        <begin position="64"/>
        <end position="75"/>
    </location>
</feature>
<protein>
    <submittedName>
        <fullName evidence="2">Uncharacterized protein</fullName>
    </submittedName>
</protein>
<name>A0A0D0BTJ6_9AGAR</name>
<reference evidence="2 3" key="1">
    <citation type="submission" date="2014-04" db="EMBL/GenBank/DDBJ databases">
        <title>Evolutionary Origins and Diversification of the Mycorrhizal Mutualists.</title>
        <authorList>
            <consortium name="DOE Joint Genome Institute"/>
            <consortium name="Mycorrhizal Genomics Consortium"/>
            <person name="Kohler A."/>
            <person name="Kuo A."/>
            <person name="Nagy L.G."/>
            <person name="Floudas D."/>
            <person name="Copeland A."/>
            <person name="Barry K.W."/>
            <person name="Cichocki N."/>
            <person name="Veneault-Fourrey C."/>
            <person name="LaButti K."/>
            <person name="Lindquist E.A."/>
            <person name="Lipzen A."/>
            <person name="Lundell T."/>
            <person name="Morin E."/>
            <person name="Murat C."/>
            <person name="Riley R."/>
            <person name="Ohm R."/>
            <person name="Sun H."/>
            <person name="Tunlid A."/>
            <person name="Henrissat B."/>
            <person name="Grigoriev I.V."/>
            <person name="Hibbett D.S."/>
            <person name="Martin F."/>
        </authorList>
    </citation>
    <scope>NUCLEOTIDE SEQUENCE [LARGE SCALE GENOMIC DNA]</scope>
    <source>
        <strain evidence="2 3">FD-317 M1</strain>
    </source>
</reference>
<evidence type="ECO:0000313" key="3">
    <source>
        <dbReference type="Proteomes" id="UP000053593"/>
    </source>
</evidence>